<evidence type="ECO:0000313" key="3">
    <source>
        <dbReference type="Proteomes" id="UP000290565"/>
    </source>
</evidence>
<comment type="caution">
    <text evidence="2">The sequence shown here is derived from an EMBL/GenBank/DDBJ whole genome shotgun (WGS) entry which is preliminary data.</text>
</comment>
<dbReference type="AlphaFoldDB" id="A0A4Q0RVE2"/>
<keyword evidence="1" id="KW-0812">Transmembrane</keyword>
<reference evidence="2 3" key="1">
    <citation type="submission" date="2015-04" db="EMBL/GenBank/DDBJ databases">
        <title>Comparative genomics of rhizobia nodulating Arachis hypogaea in China.</title>
        <authorList>
            <person name="Li Y."/>
        </authorList>
    </citation>
    <scope>NUCLEOTIDE SEQUENCE [LARGE SCALE GENOMIC DNA]</scope>
    <source>
        <strain evidence="2 3">CCBAU 51787</strain>
    </source>
</reference>
<keyword evidence="1" id="KW-0472">Membrane</keyword>
<name>A0A4Q0RVE2_9BRAD</name>
<organism evidence="2 3">
    <name type="scientific">Bradyrhizobium zhanjiangense</name>
    <dbReference type="NCBI Taxonomy" id="1325107"/>
    <lineage>
        <taxon>Bacteria</taxon>
        <taxon>Pseudomonadati</taxon>
        <taxon>Pseudomonadota</taxon>
        <taxon>Alphaproteobacteria</taxon>
        <taxon>Hyphomicrobiales</taxon>
        <taxon>Nitrobacteraceae</taxon>
        <taxon>Bradyrhizobium</taxon>
    </lineage>
</organism>
<protein>
    <submittedName>
        <fullName evidence="2">Uncharacterized protein</fullName>
    </submittedName>
</protein>
<keyword evidence="1" id="KW-1133">Transmembrane helix</keyword>
<dbReference type="Proteomes" id="UP000290565">
    <property type="component" value="Unassembled WGS sequence"/>
</dbReference>
<evidence type="ECO:0000313" key="2">
    <source>
        <dbReference type="EMBL" id="RXH21821.1"/>
    </source>
</evidence>
<sequence>MIRGMKPMAQMVLAIKRALAMCDLDRCCAIWWLYRLHFGFTGDVVLGLAAVTVAQERSRCGI</sequence>
<proteinExistence type="predicted"/>
<feature type="transmembrane region" description="Helical" evidence="1">
    <location>
        <begin position="36"/>
        <end position="54"/>
    </location>
</feature>
<gene>
    <name evidence="2" type="ORF">XH94_37955</name>
</gene>
<evidence type="ECO:0000256" key="1">
    <source>
        <dbReference type="SAM" id="Phobius"/>
    </source>
</evidence>
<dbReference type="EMBL" id="LBJM01000207">
    <property type="protein sequence ID" value="RXH21821.1"/>
    <property type="molecule type" value="Genomic_DNA"/>
</dbReference>
<accession>A0A4Q0RVE2</accession>